<dbReference type="EMBL" id="RRYP01009608">
    <property type="protein sequence ID" value="TNV78950.1"/>
    <property type="molecule type" value="Genomic_DNA"/>
</dbReference>
<organism evidence="1 2">
    <name type="scientific">Halteria grandinella</name>
    <dbReference type="NCBI Taxonomy" id="5974"/>
    <lineage>
        <taxon>Eukaryota</taxon>
        <taxon>Sar</taxon>
        <taxon>Alveolata</taxon>
        <taxon>Ciliophora</taxon>
        <taxon>Intramacronucleata</taxon>
        <taxon>Spirotrichea</taxon>
        <taxon>Stichotrichia</taxon>
        <taxon>Sporadotrichida</taxon>
        <taxon>Halteriidae</taxon>
        <taxon>Halteria</taxon>
    </lineage>
</organism>
<evidence type="ECO:0000313" key="1">
    <source>
        <dbReference type="EMBL" id="TNV78950.1"/>
    </source>
</evidence>
<comment type="caution">
    <text evidence="1">The sequence shown here is derived from an EMBL/GenBank/DDBJ whole genome shotgun (WGS) entry which is preliminary data.</text>
</comment>
<keyword evidence="2" id="KW-1185">Reference proteome</keyword>
<dbReference type="Proteomes" id="UP000785679">
    <property type="component" value="Unassembled WGS sequence"/>
</dbReference>
<dbReference type="Gene3D" id="2.20.110.10">
    <property type="entry name" value="Histone H3 K4-specific methyltransferase SET7/9 N-terminal domain"/>
    <property type="match status" value="1"/>
</dbReference>
<gene>
    <name evidence="1" type="ORF">FGO68_gene17111</name>
</gene>
<accession>A0A8J8T217</accession>
<dbReference type="SUPFAM" id="SSF82185">
    <property type="entry name" value="Histone H3 K4-specific methyltransferase SET7/9 N-terminal domain"/>
    <property type="match status" value="1"/>
</dbReference>
<evidence type="ECO:0008006" key="3">
    <source>
        <dbReference type="Google" id="ProtNLM"/>
    </source>
</evidence>
<sequence length="97" mass="11064">MGEIKWKNGDIFKGKFVDDQLVEGSITKKDGLHKEGKFIDQELHGIGKLVKQSGEYQIGEWENGKRLGEHKVYAKEGNQRGYASYINDKLIKLVEIL</sequence>
<reference evidence="1" key="1">
    <citation type="submission" date="2019-06" db="EMBL/GenBank/DDBJ databases">
        <authorList>
            <person name="Zheng W."/>
        </authorList>
    </citation>
    <scope>NUCLEOTIDE SEQUENCE</scope>
    <source>
        <strain evidence="1">QDHG01</strain>
    </source>
</reference>
<name>A0A8J8T217_HALGN</name>
<proteinExistence type="predicted"/>
<protein>
    <recommendedName>
        <fullName evidence="3">MORN repeat protein</fullName>
    </recommendedName>
</protein>
<evidence type="ECO:0000313" key="2">
    <source>
        <dbReference type="Proteomes" id="UP000785679"/>
    </source>
</evidence>
<dbReference type="OrthoDB" id="437960at2759"/>
<dbReference type="AlphaFoldDB" id="A0A8J8T217"/>